<feature type="region of interest" description="Disordered" evidence="1">
    <location>
        <begin position="1"/>
        <end position="41"/>
    </location>
</feature>
<dbReference type="EMBL" id="CFOE01001208">
    <property type="protein sequence ID" value="CFE48939.1"/>
    <property type="molecule type" value="Genomic_DNA"/>
</dbReference>
<proteinExistence type="predicted"/>
<protein>
    <submittedName>
        <fullName evidence="3">Uncharacterized protein</fullName>
    </submittedName>
</protein>
<organism evidence="3 4">
    <name type="scientific">Mycobacterium tuberculosis</name>
    <dbReference type="NCBI Taxonomy" id="1773"/>
    <lineage>
        <taxon>Bacteria</taxon>
        <taxon>Bacillati</taxon>
        <taxon>Actinomycetota</taxon>
        <taxon>Actinomycetes</taxon>
        <taxon>Mycobacteriales</taxon>
        <taxon>Mycobacteriaceae</taxon>
        <taxon>Mycobacterium</taxon>
        <taxon>Mycobacterium tuberculosis complex</taxon>
    </lineage>
</organism>
<reference evidence="4 5" key="1">
    <citation type="submission" date="2015-03" db="EMBL/GenBank/DDBJ databases">
        <authorList>
            <consortium name="Pathogen Informatics"/>
        </authorList>
    </citation>
    <scope>NUCLEOTIDE SEQUENCE [LARGE SCALE GENOMIC DNA]</scope>
    <source>
        <strain evidence="2 5">G09901357</strain>
        <strain evidence="3 4">M09401471</strain>
    </source>
</reference>
<accession>A0A655FPA7</accession>
<evidence type="ECO:0000313" key="2">
    <source>
        <dbReference type="EMBL" id="CFE48939.1"/>
    </source>
</evidence>
<evidence type="ECO:0000256" key="1">
    <source>
        <dbReference type="SAM" id="MobiDB-lite"/>
    </source>
</evidence>
<feature type="compositionally biased region" description="Polar residues" evidence="1">
    <location>
        <begin position="1"/>
        <end position="12"/>
    </location>
</feature>
<dbReference type="EMBL" id="CSAJ01001157">
    <property type="protein sequence ID" value="COX67171.1"/>
    <property type="molecule type" value="Genomic_DNA"/>
</dbReference>
<evidence type="ECO:0000313" key="3">
    <source>
        <dbReference type="EMBL" id="COX67171.1"/>
    </source>
</evidence>
<sequence>MISSRTSTNNAVGSDAGPTGIPSQLTSVQPPSGLPCTTTAPVLGTGWVSSSSGWGLSTFIIVPTPMVNALE</sequence>
<evidence type="ECO:0000313" key="4">
    <source>
        <dbReference type="Proteomes" id="UP000044938"/>
    </source>
</evidence>
<feature type="compositionally biased region" description="Polar residues" evidence="1">
    <location>
        <begin position="21"/>
        <end position="40"/>
    </location>
</feature>
<name>A0A655FPA7_MYCTX</name>
<evidence type="ECO:0000313" key="5">
    <source>
        <dbReference type="Proteomes" id="UP000048289"/>
    </source>
</evidence>
<dbReference type="Proteomes" id="UP000044938">
    <property type="component" value="Unassembled WGS sequence"/>
</dbReference>
<gene>
    <name evidence="2" type="ORF">ERS007681_04594</name>
    <name evidence="3" type="ORF">ERS007720_04781</name>
</gene>
<dbReference type="AlphaFoldDB" id="A0A655FPA7"/>
<dbReference type="Proteomes" id="UP000048289">
    <property type="component" value="Unassembled WGS sequence"/>
</dbReference>